<comment type="caution">
    <text evidence="20">The sequence shown here is derived from an EMBL/GenBank/DDBJ whole genome shotgun (WGS) entry which is preliminary data.</text>
</comment>
<evidence type="ECO:0000256" key="18">
    <source>
        <dbReference type="HAMAP-Rule" id="MF_00399"/>
    </source>
</evidence>
<evidence type="ECO:0000256" key="9">
    <source>
        <dbReference type="ARBA" id="ARBA00022982"/>
    </source>
</evidence>
<dbReference type="Pfam" id="PF02683">
    <property type="entry name" value="DsbD_TM"/>
    <property type="match status" value="1"/>
</dbReference>
<reference evidence="20 21" key="1">
    <citation type="submission" date="2014-06" db="EMBL/GenBank/DDBJ databases">
        <title>Draft genome sequence of Idiomarina sp. MCCC 1A10513.</title>
        <authorList>
            <person name="Du J."/>
            <person name="Lai Q."/>
            <person name="Shao Z."/>
        </authorList>
    </citation>
    <scope>NUCLEOTIDE SEQUENCE [LARGE SCALE GENOMIC DNA]</scope>
    <source>
        <strain evidence="20 21">MCCC 1A10513</strain>
    </source>
</reference>
<keyword evidence="5 18" id="KW-0997">Cell inner membrane</keyword>
<dbReference type="OrthoDB" id="9811036at2"/>
<dbReference type="GO" id="GO:0045454">
    <property type="term" value="P:cell redox homeostasis"/>
    <property type="evidence" value="ECO:0007669"/>
    <property type="project" value="TreeGrafter"/>
</dbReference>
<dbReference type="InterPro" id="IPR036929">
    <property type="entry name" value="DsbDN_sf"/>
</dbReference>
<protein>
    <recommendedName>
        <fullName evidence="18">Thiol:disulfide interchange protein DsbD</fullName>
        <ecNumber evidence="18">1.8.1.8</ecNumber>
    </recommendedName>
    <alternativeName>
        <fullName evidence="18">Protein-disulfide reductase</fullName>
        <shortName evidence="18">Disulfide reductase</shortName>
    </alternativeName>
</protein>
<evidence type="ECO:0000256" key="15">
    <source>
        <dbReference type="ARBA" id="ARBA00023284"/>
    </source>
</evidence>
<dbReference type="PROSITE" id="PS51352">
    <property type="entry name" value="THIOREDOXIN_2"/>
    <property type="match status" value="1"/>
</dbReference>
<gene>
    <name evidence="18" type="primary">dsbD</name>
    <name evidence="20" type="ORF">IDAT_04575</name>
</gene>
<name>A0A094INP3_9GAMM</name>
<dbReference type="GO" id="GO:0005886">
    <property type="term" value="C:plasma membrane"/>
    <property type="evidence" value="ECO:0007669"/>
    <property type="project" value="UniProtKB-SubCell"/>
</dbReference>
<dbReference type="InterPro" id="IPR035671">
    <property type="entry name" value="DsbD_gamma"/>
</dbReference>
<keyword evidence="6 18" id="KW-0812">Transmembrane</keyword>
<dbReference type="STRING" id="1517416.IDAT_04575"/>
<keyword evidence="7 18" id="KW-0732">Signal</keyword>
<keyword evidence="15 18" id="KW-0676">Redox-active center</keyword>
<dbReference type="HAMAP" id="MF_00399">
    <property type="entry name" value="DbsD"/>
    <property type="match status" value="1"/>
</dbReference>
<keyword evidence="21" id="KW-1185">Reference proteome</keyword>
<dbReference type="AlphaFoldDB" id="A0A094INP3"/>
<feature type="transmembrane region" description="Helical" evidence="18">
    <location>
        <begin position="242"/>
        <end position="266"/>
    </location>
</feature>
<evidence type="ECO:0000256" key="14">
    <source>
        <dbReference type="ARBA" id="ARBA00023157"/>
    </source>
</evidence>
<evidence type="ECO:0000256" key="4">
    <source>
        <dbReference type="ARBA" id="ARBA00022475"/>
    </source>
</evidence>
<evidence type="ECO:0000256" key="3">
    <source>
        <dbReference type="ARBA" id="ARBA00022448"/>
    </source>
</evidence>
<dbReference type="InterPro" id="IPR013766">
    <property type="entry name" value="Thioredoxin_domain"/>
</dbReference>
<evidence type="ECO:0000256" key="17">
    <source>
        <dbReference type="ARBA" id="ARBA00047804"/>
    </source>
</evidence>
<dbReference type="Gene3D" id="3.40.30.10">
    <property type="entry name" value="Glutaredoxin"/>
    <property type="match status" value="1"/>
</dbReference>
<comment type="subcellular location">
    <subcellularLocation>
        <location evidence="1 18">Cell inner membrane</location>
        <topology evidence="1 18">Multi-pass membrane protein</topology>
    </subcellularLocation>
</comment>
<dbReference type="InterPro" id="IPR012336">
    <property type="entry name" value="Thioredoxin-like_fold"/>
</dbReference>
<dbReference type="SUPFAM" id="SSF74863">
    <property type="entry name" value="Thiol:disulfide interchange protein DsbD, N-terminal domain (DsbD-alpha)"/>
    <property type="match status" value="1"/>
</dbReference>
<feature type="disulfide bond" description="Redox-active" evidence="18">
    <location>
        <begin position="136"/>
        <end position="142"/>
    </location>
</feature>
<comment type="similarity">
    <text evidence="2 18">Belongs to the thioredoxin family. DsbD subfamily.</text>
</comment>
<evidence type="ECO:0000256" key="2">
    <source>
        <dbReference type="ARBA" id="ARBA00007241"/>
    </source>
</evidence>
<dbReference type="PROSITE" id="PS00194">
    <property type="entry name" value="THIOREDOXIN_1"/>
    <property type="match status" value="1"/>
</dbReference>
<sequence length="598" mass="64605" precursor="true">MSRCFAGLLSCLVLSFGLLAGSVAPTSVAQDFASGSADPFAQNQFLPVDQAFQLDFRQQEQQLTIQFDIADGYYLYQHRFSFSDNVALTEQVILPAGESHYDEFFGESIIYRDSVSITLQLANSAAQELTLSYQGCADAGLCYPPTSKTIPINAVKSASGAAVANSAPQAAIDFEQVTQNSQQTTSGLFAQLNEQPLLWVLGVFLIAGIGLAFTPCVLPMYPILSAIIMGSKGEQMPTRRAFSLSFVYVQGMALTYSALGIIVALAGLRFQAMLQHPIILIVLAVLFVLLALSMLGLYTLQLPSKWQNYLNDIQRQQRGGAHRSVFAMGALSGLIASPCTTAPLSGALLFIAQTGDIAVGASVLYALSLGMGIPLILFGVTGGKLLPKAGAWMNVVKRVFGVVLLAVAVLFIERLLPLAVADWLWVVFLSLSGLYLIISTLRDIEGTPAVLLSGVWLALAAWLLVLWWPQGAHEKLPFSQVTSVAEIEQQVATAAPQQLVMLDLYADWCVACKEFERYTFSDPAVQQALSDAVVLQADVTANNASNRALLEEYQVLGLPTILFFQDGELLPQARIAGFLSAEDFVEHLEQLEVTQSLP</sequence>
<comment type="function">
    <text evidence="18">Required to facilitate the formation of correct disulfide bonds in some periplasmic proteins and for the assembly of the periplasmic c-type cytochromes. Acts by transferring electrons from cytoplasmic thioredoxin to the periplasm. This transfer involves a cascade of disulfide bond formation and reduction steps.</text>
</comment>
<dbReference type="GO" id="GO:0047134">
    <property type="term" value="F:protein-disulfide reductase [NAD(P)H] activity"/>
    <property type="evidence" value="ECO:0007669"/>
    <property type="project" value="UniProtKB-UniRule"/>
</dbReference>
<dbReference type="Pfam" id="PF11412">
    <property type="entry name" value="DsbD_N"/>
    <property type="match status" value="1"/>
</dbReference>
<evidence type="ECO:0000259" key="19">
    <source>
        <dbReference type="PROSITE" id="PS51352"/>
    </source>
</evidence>
<keyword evidence="13 18" id="KW-0472">Membrane</keyword>
<evidence type="ECO:0000256" key="13">
    <source>
        <dbReference type="ARBA" id="ARBA00023136"/>
    </source>
</evidence>
<evidence type="ECO:0000256" key="16">
    <source>
        <dbReference type="ARBA" id="ARBA00047388"/>
    </source>
</evidence>
<proteinExistence type="inferred from homology"/>
<dbReference type="PANTHER" id="PTHR32234">
    <property type="entry name" value="THIOL:DISULFIDE INTERCHANGE PROTEIN DSBD"/>
    <property type="match status" value="1"/>
</dbReference>
<evidence type="ECO:0000313" key="20">
    <source>
        <dbReference type="EMBL" id="KFZ29300.1"/>
    </source>
</evidence>
<dbReference type="NCBIfam" id="NF001419">
    <property type="entry name" value="PRK00293.1"/>
    <property type="match status" value="1"/>
</dbReference>
<organism evidence="20 21">
    <name type="scientific">Pseudidiomarina atlantica</name>
    <dbReference type="NCBI Taxonomy" id="1517416"/>
    <lineage>
        <taxon>Bacteria</taxon>
        <taxon>Pseudomonadati</taxon>
        <taxon>Pseudomonadota</taxon>
        <taxon>Gammaproteobacteria</taxon>
        <taxon>Alteromonadales</taxon>
        <taxon>Idiomarinaceae</taxon>
        <taxon>Pseudidiomarina</taxon>
    </lineage>
</organism>
<dbReference type="GO" id="GO:0009055">
    <property type="term" value="F:electron transfer activity"/>
    <property type="evidence" value="ECO:0007669"/>
    <property type="project" value="UniProtKB-UniRule"/>
</dbReference>
<comment type="catalytic activity">
    <reaction evidence="17 18">
        <text>[protein]-dithiol + NADP(+) = [protein]-disulfide + NADPH + H(+)</text>
        <dbReference type="Rhea" id="RHEA:18753"/>
        <dbReference type="Rhea" id="RHEA-COMP:10593"/>
        <dbReference type="Rhea" id="RHEA-COMP:10594"/>
        <dbReference type="ChEBI" id="CHEBI:15378"/>
        <dbReference type="ChEBI" id="CHEBI:29950"/>
        <dbReference type="ChEBI" id="CHEBI:50058"/>
        <dbReference type="ChEBI" id="CHEBI:57783"/>
        <dbReference type="ChEBI" id="CHEBI:58349"/>
        <dbReference type="EC" id="1.8.1.8"/>
    </reaction>
</comment>
<dbReference type="eggNOG" id="COG4232">
    <property type="taxonomic scope" value="Bacteria"/>
</dbReference>
<dbReference type="Proteomes" id="UP000053718">
    <property type="component" value="Unassembled WGS sequence"/>
</dbReference>
<comment type="caution">
    <text evidence="18">Lacks conserved residue(s) required for the propagation of feature annotation.</text>
</comment>
<evidence type="ECO:0000313" key="21">
    <source>
        <dbReference type="Proteomes" id="UP000053718"/>
    </source>
</evidence>
<evidence type="ECO:0000256" key="5">
    <source>
        <dbReference type="ARBA" id="ARBA00022519"/>
    </source>
</evidence>
<dbReference type="PANTHER" id="PTHR32234:SF0">
    <property type="entry name" value="THIOL:DISULFIDE INTERCHANGE PROTEIN DSBD"/>
    <property type="match status" value="1"/>
</dbReference>
<keyword evidence="3 18" id="KW-0813">Transport</keyword>
<feature type="transmembrane region" description="Helical" evidence="18">
    <location>
        <begin position="450"/>
        <end position="468"/>
    </location>
</feature>
<feature type="transmembrane region" description="Helical" evidence="18">
    <location>
        <begin position="418"/>
        <end position="438"/>
    </location>
</feature>
<dbReference type="InterPro" id="IPR036249">
    <property type="entry name" value="Thioredoxin-like_sf"/>
</dbReference>
<keyword evidence="12 18" id="KW-0520">NAD</keyword>
<dbReference type="RefSeq" id="WP_034731101.1">
    <property type="nucleotide sequence ID" value="NZ_JPIN01000004.1"/>
</dbReference>
<keyword evidence="9 18" id="KW-0249">Electron transport</keyword>
<dbReference type="SUPFAM" id="SSF52833">
    <property type="entry name" value="Thioredoxin-like"/>
    <property type="match status" value="1"/>
</dbReference>
<keyword evidence="11 18" id="KW-0560">Oxidoreductase</keyword>
<keyword evidence="10 18" id="KW-1133">Transmembrane helix</keyword>
<dbReference type="EMBL" id="JPIN01000004">
    <property type="protein sequence ID" value="KFZ29300.1"/>
    <property type="molecule type" value="Genomic_DNA"/>
</dbReference>
<feature type="transmembrane region" description="Helical" evidence="18">
    <location>
        <begin position="357"/>
        <end position="383"/>
    </location>
</feature>
<evidence type="ECO:0000256" key="8">
    <source>
        <dbReference type="ARBA" id="ARBA00022748"/>
    </source>
</evidence>
<evidence type="ECO:0000256" key="11">
    <source>
        <dbReference type="ARBA" id="ARBA00023002"/>
    </source>
</evidence>
<feature type="domain" description="Thioredoxin" evidence="19">
    <location>
        <begin position="469"/>
        <end position="593"/>
    </location>
</feature>
<feature type="transmembrane region" description="Helical" evidence="18">
    <location>
        <begin position="197"/>
        <end position="221"/>
    </location>
</feature>
<keyword evidence="4 18" id="KW-1003">Cell membrane</keyword>
<feature type="disulfide bond" description="Redox-active" evidence="18">
    <location>
        <begin position="509"/>
        <end position="512"/>
    </location>
</feature>
<feature type="chain" id="PRO_5008983096" description="Thiol:disulfide interchange protein DsbD" evidence="18">
    <location>
        <begin position="30"/>
        <end position="598"/>
    </location>
</feature>
<accession>A0A094INP3</accession>
<dbReference type="InterPro" id="IPR022910">
    <property type="entry name" value="Thiol_diS_interchange_DbsD"/>
</dbReference>
<comment type="catalytic activity">
    <reaction evidence="16 18">
        <text>[protein]-dithiol + NAD(+) = [protein]-disulfide + NADH + H(+)</text>
        <dbReference type="Rhea" id="RHEA:18749"/>
        <dbReference type="Rhea" id="RHEA-COMP:10593"/>
        <dbReference type="Rhea" id="RHEA-COMP:10594"/>
        <dbReference type="ChEBI" id="CHEBI:15378"/>
        <dbReference type="ChEBI" id="CHEBI:29950"/>
        <dbReference type="ChEBI" id="CHEBI:50058"/>
        <dbReference type="ChEBI" id="CHEBI:57540"/>
        <dbReference type="ChEBI" id="CHEBI:57945"/>
        <dbReference type="EC" id="1.8.1.8"/>
    </reaction>
</comment>
<evidence type="ECO:0000256" key="10">
    <source>
        <dbReference type="ARBA" id="ARBA00022989"/>
    </source>
</evidence>
<dbReference type="Pfam" id="PF13098">
    <property type="entry name" value="Thioredoxin_2"/>
    <property type="match status" value="1"/>
</dbReference>
<dbReference type="CDD" id="cd02953">
    <property type="entry name" value="DsbDgamma"/>
    <property type="match status" value="1"/>
</dbReference>
<dbReference type="EC" id="1.8.1.8" evidence="18"/>
<feature type="transmembrane region" description="Helical" evidence="18">
    <location>
        <begin position="325"/>
        <end position="351"/>
    </location>
</feature>
<dbReference type="InterPro" id="IPR017937">
    <property type="entry name" value="Thioredoxin_CS"/>
</dbReference>
<dbReference type="Gene3D" id="2.60.40.1250">
    <property type="entry name" value="Thiol:disulfide interchange protein DsbD, N-terminal domain"/>
    <property type="match status" value="1"/>
</dbReference>
<evidence type="ECO:0000256" key="12">
    <source>
        <dbReference type="ARBA" id="ARBA00023027"/>
    </source>
</evidence>
<dbReference type="GO" id="GO:0017004">
    <property type="term" value="P:cytochrome complex assembly"/>
    <property type="evidence" value="ECO:0007669"/>
    <property type="project" value="UniProtKB-UniRule"/>
</dbReference>
<dbReference type="InterPro" id="IPR003834">
    <property type="entry name" value="Cyt_c_assmbl_TM_dom"/>
</dbReference>
<feature type="signal peptide" evidence="18">
    <location>
        <begin position="1"/>
        <end position="29"/>
    </location>
</feature>
<evidence type="ECO:0000256" key="1">
    <source>
        <dbReference type="ARBA" id="ARBA00004429"/>
    </source>
</evidence>
<feature type="transmembrane region" description="Helical" evidence="18">
    <location>
        <begin position="395"/>
        <end position="412"/>
    </location>
</feature>
<feature type="transmembrane region" description="Helical" evidence="18">
    <location>
        <begin position="278"/>
        <end position="300"/>
    </location>
</feature>
<evidence type="ECO:0000256" key="7">
    <source>
        <dbReference type="ARBA" id="ARBA00022729"/>
    </source>
</evidence>
<keyword evidence="8 18" id="KW-0201">Cytochrome c-type biogenesis</keyword>
<evidence type="ECO:0000256" key="6">
    <source>
        <dbReference type="ARBA" id="ARBA00022692"/>
    </source>
</evidence>
<dbReference type="InterPro" id="IPR028250">
    <property type="entry name" value="DsbDN"/>
</dbReference>
<keyword evidence="14 18" id="KW-1015">Disulfide bond</keyword>